<gene>
    <name evidence="1" type="ORF">COS38_01560</name>
</gene>
<dbReference type="Proteomes" id="UP000229966">
    <property type="component" value="Unassembled WGS sequence"/>
</dbReference>
<reference evidence="2" key="1">
    <citation type="submission" date="2017-09" db="EMBL/GenBank/DDBJ databases">
        <title>Depth-based differentiation of microbial function through sediment-hosted aquifers and enrichment of novel symbionts in the deep terrestrial subsurface.</title>
        <authorList>
            <person name="Probst A.J."/>
            <person name="Ladd B."/>
            <person name="Jarett J.K."/>
            <person name="Geller-Mcgrath D.E."/>
            <person name="Sieber C.M.K."/>
            <person name="Emerson J.B."/>
            <person name="Anantharaman K."/>
            <person name="Thomas B.C."/>
            <person name="Malmstrom R."/>
            <person name="Stieglmeier M."/>
            <person name="Klingl A."/>
            <person name="Woyke T."/>
            <person name="Ryan C.M."/>
            <person name="Banfield J.F."/>
        </authorList>
    </citation>
    <scope>NUCLEOTIDE SEQUENCE [LARGE SCALE GENOMIC DNA]</scope>
</reference>
<evidence type="ECO:0000313" key="2">
    <source>
        <dbReference type="Proteomes" id="UP000229966"/>
    </source>
</evidence>
<dbReference type="AlphaFoldDB" id="A0A2M7CIK8"/>
<sequence length="116" mass="13331">MKNEYTNEGVHQLQNINELIQSAIQALNKIPAEGTQNYGTKQEIDDVEKNALTEALPYLKQLTIAFPTDMNLANLFGRTEQYIKEFSIQGYANFTAHSNETIRYLLQLKNDRHNQV</sequence>
<protein>
    <submittedName>
        <fullName evidence="1">Uncharacterized protein</fullName>
    </submittedName>
</protein>
<accession>A0A2M7CIK8</accession>
<evidence type="ECO:0000313" key="1">
    <source>
        <dbReference type="EMBL" id="PIV25474.1"/>
    </source>
</evidence>
<proteinExistence type="predicted"/>
<dbReference type="EMBL" id="PEUM01000039">
    <property type="protein sequence ID" value="PIV25474.1"/>
    <property type="molecule type" value="Genomic_DNA"/>
</dbReference>
<organism evidence="1 2">
    <name type="scientific">Candidatus Berkelbacteria bacterium CG03_land_8_20_14_0_80_40_36</name>
    <dbReference type="NCBI Taxonomy" id="1974509"/>
    <lineage>
        <taxon>Bacteria</taxon>
        <taxon>Candidatus Berkelbacteria</taxon>
    </lineage>
</organism>
<comment type="caution">
    <text evidence="1">The sequence shown here is derived from an EMBL/GenBank/DDBJ whole genome shotgun (WGS) entry which is preliminary data.</text>
</comment>
<name>A0A2M7CIK8_9BACT</name>